<dbReference type="PANTHER" id="PTHR11496:SF102">
    <property type="entry name" value="ALCOHOL DEHYDROGENASE 4"/>
    <property type="match status" value="1"/>
</dbReference>
<comment type="caution">
    <text evidence="5">The sequence shown here is derived from an EMBL/GenBank/DDBJ whole genome shotgun (WGS) entry which is preliminary data.</text>
</comment>
<reference evidence="5 6" key="1">
    <citation type="submission" date="2024-01" db="EMBL/GenBank/DDBJ databases">
        <title>Genome mining of biosynthetic gene clusters to explore secondary metabolites of Streptomyces sp.</title>
        <authorList>
            <person name="Baig A."/>
            <person name="Ajitkumar Shintre N."/>
            <person name="Kumar H."/>
            <person name="Anbarasu A."/>
            <person name="Ramaiah S."/>
        </authorList>
    </citation>
    <scope>NUCLEOTIDE SEQUENCE [LARGE SCALE GENOMIC DNA]</scope>
    <source>
        <strain evidence="5 6">A01</strain>
    </source>
</reference>
<organism evidence="5 6">
    <name type="scientific">Nocardiopsis alba</name>
    <dbReference type="NCBI Taxonomy" id="53437"/>
    <lineage>
        <taxon>Bacteria</taxon>
        <taxon>Bacillati</taxon>
        <taxon>Actinomycetota</taxon>
        <taxon>Actinomycetes</taxon>
        <taxon>Streptosporangiales</taxon>
        <taxon>Nocardiopsidaceae</taxon>
        <taxon>Nocardiopsis</taxon>
    </lineage>
</organism>
<evidence type="ECO:0000256" key="2">
    <source>
        <dbReference type="ARBA" id="ARBA00023002"/>
    </source>
</evidence>
<dbReference type="EMBL" id="JAYMRS010000005">
    <property type="protein sequence ID" value="MFB8769169.1"/>
    <property type="molecule type" value="Genomic_DNA"/>
</dbReference>
<dbReference type="Gene3D" id="3.40.50.1970">
    <property type="match status" value="1"/>
</dbReference>
<evidence type="ECO:0000313" key="5">
    <source>
        <dbReference type="EMBL" id="MFB8769169.1"/>
    </source>
</evidence>
<dbReference type="SUPFAM" id="SSF56796">
    <property type="entry name" value="Dehydroquinate synthase-like"/>
    <property type="match status" value="1"/>
</dbReference>
<keyword evidence="2 5" id="KW-0560">Oxidoreductase</keyword>
<evidence type="ECO:0000259" key="4">
    <source>
        <dbReference type="Pfam" id="PF25137"/>
    </source>
</evidence>
<dbReference type="Pfam" id="PF25137">
    <property type="entry name" value="ADH_Fe_C"/>
    <property type="match status" value="1"/>
</dbReference>
<dbReference type="GO" id="GO:0004022">
    <property type="term" value="F:alcohol dehydrogenase (NAD+) activity"/>
    <property type="evidence" value="ECO:0007669"/>
    <property type="project" value="UniProtKB-EC"/>
</dbReference>
<dbReference type="RefSeq" id="WP_017535515.1">
    <property type="nucleotide sequence ID" value="NZ_BAZE01000004.1"/>
</dbReference>
<gene>
    <name evidence="5" type="ORF">VSQ78_15790</name>
</gene>
<accession>A0ABV5DX61</accession>
<protein>
    <submittedName>
        <fullName evidence="5">Iron-containing alcohol dehydrogenase</fullName>
        <ecNumber evidence="5">1.1.1.1</ecNumber>
    </submittedName>
</protein>
<name>A0ABV5DX61_9ACTN</name>
<keyword evidence="6" id="KW-1185">Reference proteome</keyword>
<dbReference type="GeneID" id="91391287"/>
<proteinExistence type="inferred from homology"/>
<sequence>MTTTDGGADPNPHWWVPTRVVFGAGRVNDVPLEIERIGRPLAVVVDEHALEAVPALAALVERLSPEVLVRRAATTPTRGEAELLSGRLREAGVRAVCAIGGGTVLDLAKAAAAAVMLPRLLTGWEPGGGFVLPEPAPRPGLPVVAVPTTAATGSEVNAKASLADGPDRRFLVHWSLFPRVAVVDPTLHTSLPPALTAEGAVETLARLLVPMVSDPPVSPLTDEVAIGQIRAVLPAAERAVADGDDLEARGTIALAASVSTFTVHQIGRHMHSFWVWYPINTLTALGLRKGPALGVLLTRWARLVVDGDKLAGDAGRLADLGGRALGLVGSPTPTEVADALVELLRGWGFPTDIEELDLDLDADELTERTWRAWSEPLRPRTRAQVAALFRGA</sequence>
<dbReference type="PANTHER" id="PTHR11496">
    <property type="entry name" value="ALCOHOL DEHYDROGENASE"/>
    <property type="match status" value="1"/>
</dbReference>
<evidence type="ECO:0000313" key="6">
    <source>
        <dbReference type="Proteomes" id="UP001585053"/>
    </source>
</evidence>
<dbReference type="EC" id="1.1.1.1" evidence="5"/>
<evidence type="ECO:0000259" key="3">
    <source>
        <dbReference type="Pfam" id="PF00465"/>
    </source>
</evidence>
<feature type="domain" description="Alcohol dehydrogenase iron-type/glycerol dehydrogenase GldA" evidence="3">
    <location>
        <begin position="17"/>
        <end position="185"/>
    </location>
</feature>
<feature type="domain" description="Fe-containing alcohol dehydrogenase-like C-terminal" evidence="4">
    <location>
        <begin position="218"/>
        <end position="360"/>
    </location>
</feature>
<evidence type="ECO:0000256" key="1">
    <source>
        <dbReference type="ARBA" id="ARBA00007358"/>
    </source>
</evidence>
<dbReference type="InterPro" id="IPR056798">
    <property type="entry name" value="ADH_Fe_C"/>
</dbReference>
<comment type="similarity">
    <text evidence="1">Belongs to the iron-containing alcohol dehydrogenase family.</text>
</comment>
<dbReference type="Proteomes" id="UP001585053">
    <property type="component" value="Unassembled WGS sequence"/>
</dbReference>
<dbReference type="Gene3D" id="1.20.1090.10">
    <property type="entry name" value="Dehydroquinate synthase-like - alpha domain"/>
    <property type="match status" value="1"/>
</dbReference>
<dbReference type="InterPro" id="IPR039697">
    <property type="entry name" value="Alcohol_dehydrogenase_Fe"/>
</dbReference>
<dbReference type="InterPro" id="IPR001670">
    <property type="entry name" value="ADH_Fe/GldA"/>
</dbReference>
<dbReference type="Pfam" id="PF00465">
    <property type="entry name" value="Fe-ADH"/>
    <property type="match status" value="1"/>
</dbReference>